<dbReference type="InterPro" id="IPR036779">
    <property type="entry name" value="LysM_dom_sf"/>
</dbReference>
<dbReference type="FunFam" id="3.10.350.10:FF:000047">
    <property type="entry name" value="Predicted protein"/>
    <property type="match status" value="2"/>
</dbReference>
<dbReference type="SUPFAM" id="SSF54106">
    <property type="entry name" value="LysM domain"/>
    <property type="match status" value="3"/>
</dbReference>
<dbReference type="GeneID" id="112274300"/>
<sequence length="512" mass="56380">MFKWLTPKLGGVENDQTAVGLLSHGSTVVSRPTAGTRSRLSDRFDVLNTASMSTSTAVGSCTEHVVQRGDWLYDIGRRHNVDLRTLLIANPSLRNPDSLRVGSRISIPSESGCSTSSSSSQSPVPRAKACSEHKEYLTRSAFSSLLMRPEIFSLSKTFVLLGRVLGARNREHKVLDGESLVWLAQKYGTTVKELKRLNNIKNDVIYSGSILQIDRRSAEQAVLGRKASVQERNALADGVLGNIQQPPNCVKPVISACPRSQRMQKTYPIPKLKTVRVRYGDTLADIAAGHGLSSEELQRLNNLRNEKIFEGDVLAVSAGPSSSELLEIRSGRRRTNRLLFSRQCAGFLRRLGVGGPEQTLKHQLTTGNLKLEGRWKRKRKGFQHTQDKWMRFSSPVTEGFISSTYGWRWGAFHEGVDVAADQGTPILASDRGTVIFAGWSGGYGYLVTIQHEGGFVTRYGHCCAIHSRVGQQVVKGQQIAAVGATGRATGPHLHFEVRKNGEALDPLKWVQL</sequence>
<dbReference type="InterPro" id="IPR018392">
    <property type="entry name" value="LysM"/>
</dbReference>
<dbReference type="EnsemblPlants" id="Pp3c21_17920V3.11">
    <property type="protein sequence ID" value="Pp3c21_17920V3.11"/>
    <property type="gene ID" value="Pp3c21_17920"/>
</dbReference>
<dbReference type="RefSeq" id="XP_024359422.1">
    <property type="nucleotide sequence ID" value="XM_024503654.2"/>
</dbReference>
<keyword evidence="4" id="KW-1185">Reference proteome</keyword>
<dbReference type="PANTHER" id="PTHR21666:SF270">
    <property type="entry name" value="MUREIN HYDROLASE ACTIVATOR ENVC"/>
    <property type="match status" value="1"/>
</dbReference>
<feature type="domain" description="LysM" evidence="2">
    <location>
        <begin position="273"/>
        <end position="316"/>
    </location>
</feature>
<feature type="domain" description="LysM" evidence="2">
    <location>
        <begin position="170"/>
        <end position="213"/>
    </location>
</feature>
<dbReference type="AlphaFoldDB" id="A0A7I4C8H3"/>
<dbReference type="SUPFAM" id="SSF51261">
    <property type="entry name" value="Duplicated hybrid motif"/>
    <property type="match status" value="1"/>
</dbReference>
<dbReference type="GO" id="GO:0004222">
    <property type="term" value="F:metalloendopeptidase activity"/>
    <property type="evidence" value="ECO:0000318"/>
    <property type="project" value="GO_Central"/>
</dbReference>
<dbReference type="RefSeq" id="XP_024359424.1">
    <property type="nucleotide sequence ID" value="XM_024503656.2"/>
</dbReference>
<feature type="compositionally biased region" description="Low complexity" evidence="1">
    <location>
        <begin position="109"/>
        <end position="122"/>
    </location>
</feature>
<evidence type="ECO:0000256" key="1">
    <source>
        <dbReference type="SAM" id="MobiDB-lite"/>
    </source>
</evidence>
<evidence type="ECO:0000313" key="4">
    <source>
        <dbReference type="Proteomes" id="UP000006727"/>
    </source>
</evidence>
<protein>
    <recommendedName>
        <fullName evidence="2">LysM domain-containing protein</fullName>
    </recommendedName>
</protein>
<dbReference type="CDD" id="cd12797">
    <property type="entry name" value="M23_peptidase"/>
    <property type="match status" value="1"/>
</dbReference>
<dbReference type="InterPro" id="IPR011055">
    <property type="entry name" value="Dup_hybrid_motif"/>
</dbReference>
<reference evidence="3" key="3">
    <citation type="submission" date="2020-12" db="UniProtKB">
        <authorList>
            <consortium name="EnsemblPlants"/>
        </authorList>
    </citation>
    <scope>IDENTIFICATION</scope>
</reference>
<dbReference type="Gene3D" id="3.10.350.10">
    <property type="entry name" value="LysM domain"/>
    <property type="match status" value="3"/>
</dbReference>
<dbReference type="Pfam" id="PF01476">
    <property type="entry name" value="LysM"/>
    <property type="match status" value="3"/>
</dbReference>
<reference evidence="3 4" key="2">
    <citation type="journal article" date="2018" name="Plant J.">
        <title>The Physcomitrella patens chromosome-scale assembly reveals moss genome structure and evolution.</title>
        <authorList>
            <person name="Lang D."/>
            <person name="Ullrich K.K."/>
            <person name="Murat F."/>
            <person name="Fuchs J."/>
            <person name="Jenkins J."/>
            <person name="Haas F.B."/>
            <person name="Piednoel M."/>
            <person name="Gundlach H."/>
            <person name="Van Bel M."/>
            <person name="Meyberg R."/>
            <person name="Vives C."/>
            <person name="Morata J."/>
            <person name="Symeonidi A."/>
            <person name="Hiss M."/>
            <person name="Muchero W."/>
            <person name="Kamisugi Y."/>
            <person name="Saleh O."/>
            <person name="Blanc G."/>
            <person name="Decker E.L."/>
            <person name="van Gessel N."/>
            <person name="Grimwood J."/>
            <person name="Hayes R.D."/>
            <person name="Graham S.W."/>
            <person name="Gunter L.E."/>
            <person name="McDaniel S.F."/>
            <person name="Hoernstein S.N.W."/>
            <person name="Larsson A."/>
            <person name="Li F.W."/>
            <person name="Perroud P.F."/>
            <person name="Phillips J."/>
            <person name="Ranjan P."/>
            <person name="Rokshar D.S."/>
            <person name="Rothfels C.J."/>
            <person name="Schneider L."/>
            <person name="Shu S."/>
            <person name="Stevenson D.W."/>
            <person name="Thummler F."/>
            <person name="Tillich M."/>
            <person name="Villarreal Aguilar J.C."/>
            <person name="Widiez T."/>
            <person name="Wong G.K."/>
            <person name="Wymore A."/>
            <person name="Zhang Y."/>
            <person name="Zimmer A.D."/>
            <person name="Quatrano R.S."/>
            <person name="Mayer K.F.X."/>
            <person name="Goodstein D."/>
            <person name="Casacuberta J.M."/>
            <person name="Vandepoele K."/>
            <person name="Reski R."/>
            <person name="Cuming A.C."/>
            <person name="Tuskan G.A."/>
            <person name="Maumus F."/>
            <person name="Salse J."/>
            <person name="Schmutz J."/>
            <person name="Rensing S.A."/>
        </authorList>
    </citation>
    <scope>NUCLEOTIDE SEQUENCE [LARGE SCALE GENOMIC DNA]</scope>
    <source>
        <strain evidence="3 4">cv. Gransden 2004</strain>
    </source>
</reference>
<feature type="region of interest" description="Disordered" evidence="1">
    <location>
        <begin position="109"/>
        <end position="128"/>
    </location>
</feature>
<dbReference type="EnsemblPlants" id="Pp3c21_17920V3.9">
    <property type="protein sequence ID" value="Pp3c21_17920V3.9"/>
    <property type="gene ID" value="Pp3c21_17920"/>
</dbReference>
<dbReference type="EnsemblPlants" id="Pp3c21_17920V3.10">
    <property type="protein sequence ID" value="Pp3c21_17920V3.10"/>
    <property type="gene ID" value="Pp3c21_17920"/>
</dbReference>
<dbReference type="Gene3D" id="2.70.70.10">
    <property type="entry name" value="Glucose Permease (Domain IIA)"/>
    <property type="match status" value="1"/>
</dbReference>
<dbReference type="CDD" id="cd00118">
    <property type="entry name" value="LysM"/>
    <property type="match status" value="3"/>
</dbReference>
<dbReference type="PANTHER" id="PTHR21666">
    <property type="entry name" value="PEPTIDASE-RELATED"/>
    <property type="match status" value="1"/>
</dbReference>
<dbReference type="Proteomes" id="UP000006727">
    <property type="component" value="Chromosome 21"/>
</dbReference>
<dbReference type="Gramene" id="Pp3c21_17920V3.12">
    <property type="protein sequence ID" value="Pp3c21_17920V3.12"/>
    <property type="gene ID" value="Pp3c21_17920"/>
</dbReference>
<evidence type="ECO:0000259" key="2">
    <source>
        <dbReference type="PROSITE" id="PS51782"/>
    </source>
</evidence>
<reference evidence="3 4" key="1">
    <citation type="journal article" date="2008" name="Science">
        <title>The Physcomitrella genome reveals evolutionary insights into the conquest of land by plants.</title>
        <authorList>
            <person name="Rensing S."/>
            <person name="Lang D."/>
            <person name="Zimmer A."/>
            <person name="Terry A."/>
            <person name="Salamov A."/>
            <person name="Shapiro H."/>
            <person name="Nishiyama T."/>
            <person name="Perroud P.-F."/>
            <person name="Lindquist E."/>
            <person name="Kamisugi Y."/>
            <person name="Tanahashi T."/>
            <person name="Sakakibara K."/>
            <person name="Fujita T."/>
            <person name="Oishi K."/>
            <person name="Shin-I T."/>
            <person name="Kuroki Y."/>
            <person name="Toyoda A."/>
            <person name="Suzuki Y."/>
            <person name="Hashimoto A."/>
            <person name="Yamaguchi K."/>
            <person name="Sugano A."/>
            <person name="Kohara Y."/>
            <person name="Fujiyama A."/>
            <person name="Anterola A."/>
            <person name="Aoki S."/>
            <person name="Ashton N."/>
            <person name="Barbazuk W.B."/>
            <person name="Barker E."/>
            <person name="Bennetzen J."/>
            <person name="Bezanilla M."/>
            <person name="Blankenship R."/>
            <person name="Cho S.H."/>
            <person name="Dutcher S."/>
            <person name="Estelle M."/>
            <person name="Fawcett J.A."/>
            <person name="Gundlach H."/>
            <person name="Hanada K."/>
            <person name="Heyl A."/>
            <person name="Hicks K.A."/>
            <person name="Hugh J."/>
            <person name="Lohr M."/>
            <person name="Mayer K."/>
            <person name="Melkozernov A."/>
            <person name="Murata T."/>
            <person name="Nelson D."/>
            <person name="Pils B."/>
            <person name="Prigge M."/>
            <person name="Reiss B."/>
            <person name="Renner T."/>
            <person name="Rombauts S."/>
            <person name="Rushton P."/>
            <person name="Sanderfoot A."/>
            <person name="Schween G."/>
            <person name="Shiu S.-H."/>
            <person name="Stueber K."/>
            <person name="Theodoulou F.L."/>
            <person name="Tu H."/>
            <person name="Van de Peer Y."/>
            <person name="Verrier P.J."/>
            <person name="Waters E."/>
            <person name="Wood A."/>
            <person name="Yang L."/>
            <person name="Cove D."/>
            <person name="Cuming A."/>
            <person name="Hasebe M."/>
            <person name="Lucas S."/>
            <person name="Mishler D.B."/>
            <person name="Reski R."/>
            <person name="Grigoriev I."/>
            <person name="Quatrano R.S."/>
            <person name="Boore J.L."/>
        </authorList>
    </citation>
    <scope>NUCLEOTIDE SEQUENCE [LARGE SCALE GENOMIC DNA]</scope>
    <source>
        <strain evidence="3 4">cv. Gransden 2004</strain>
    </source>
</reference>
<dbReference type="SMART" id="SM00257">
    <property type="entry name" value="LysM"/>
    <property type="match status" value="3"/>
</dbReference>
<dbReference type="EMBL" id="ABEU02000021">
    <property type="status" value="NOT_ANNOTATED_CDS"/>
    <property type="molecule type" value="Genomic_DNA"/>
</dbReference>
<dbReference type="InterPro" id="IPR016047">
    <property type="entry name" value="M23ase_b-sheet_dom"/>
</dbReference>
<dbReference type="RefSeq" id="XP_024359423.1">
    <property type="nucleotide sequence ID" value="XM_024503655.2"/>
</dbReference>
<dbReference type="PROSITE" id="PS51782">
    <property type="entry name" value="LYSM"/>
    <property type="match status" value="3"/>
</dbReference>
<accession>A0A7I4C8H3</accession>
<proteinExistence type="predicted"/>
<dbReference type="Gramene" id="Pp3c21_17920V3.11">
    <property type="protein sequence ID" value="Pp3c21_17920V3.11"/>
    <property type="gene ID" value="Pp3c21_17920"/>
</dbReference>
<name>A0A7I4C8H3_PHYPA</name>
<dbReference type="Pfam" id="PF01551">
    <property type="entry name" value="Peptidase_M23"/>
    <property type="match status" value="1"/>
</dbReference>
<dbReference type="KEGG" id="ppp:112274300"/>
<evidence type="ECO:0000313" key="3">
    <source>
        <dbReference type="EnsemblPlants" id="Pp3c21_17920V3.9"/>
    </source>
</evidence>
<dbReference type="Gramene" id="Pp3c21_17920V3.9">
    <property type="protein sequence ID" value="Pp3c21_17920V3.9"/>
    <property type="gene ID" value="Pp3c21_17920"/>
</dbReference>
<dbReference type="InterPro" id="IPR050570">
    <property type="entry name" value="Cell_wall_metabolism_enzyme"/>
</dbReference>
<gene>
    <name evidence="3" type="primary">LOC112274300</name>
</gene>
<dbReference type="FunFam" id="2.70.70.10:FF:000034">
    <property type="entry name" value="Lipoprotein NlpD"/>
    <property type="match status" value="1"/>
</dbReference>
<dbReference type="RefSeq" id="XP_073385957.1">
    <property type="nucleotide sequence ID" value="XM_073529856.1"/>
</dbReference>
<dbReference type="EnsemblPlants" id="Pp3c21_17920V3.12">
    <property type="protein sequence ID" value="Pp3c21_17920V3.12"/>
    <property type="gene ID" value="Pp3c21_17920"/>
</dbReference>
<organism evidence="3 4">
    <name type="scientific">Physcomitrium patens</name>
    <name type="common">Spreading-leaved earth moss</name>
    <name type="synonym">Physcomitrella patens</name>
    <dbReference type="NCBI Taxonomy" id="3218"/>
    <lineage>
        <taxon>Eukaryota</taxon>
        <taxon>Viridiplantae</taxon>
        <taxon>Streptophyta</taxon>
        <taxon>Embryophyta</taxon>
        <taxon>Bryophyta</taxon>
        <taxon>Bryophytina</taxon>
        <taxon>Bryopsida</taxon>
        <taxon>Funariidae</taxon>
        <taxon>Funariales</taxon>
        <taxon>Funariaceae</taxon>
        <taxon>Physcomitrium</taxon>
    </lineage>
</organism>
<dbReference type="OrthoDB" id="415618at2759"/>
<feature type="domain" description="LysM" evidence="2">
    <location>
        <begin position="62"/>
        <end position="107"/>
    </location>
</feature>
<dbReference type="Gramene" id="Pp3c21_17920V3.10">
    <property type="protein sequence ID" value="Pp3c21_17920V3.10"/>
    <property type="gene ID" value="Pp3c21_17920"/>
</dbReference>